<dbReference type="Gene3D" id="3.40.50.11650">
    <property type="entry name" value="Glycosyl transferase family 10, N-terminal domain"/>
    <property type="match status" value="1"/>
</dbReference>
<protein>
    <recommendedName>
        <fullName evidence="1">Alpha-(1,3)-fucosyltransferase FucT N-terminal domain-containing protein</fullName>
    </recommendedName>
</protein>
<organism evidence="2 3">
    <name type="scientific">Helicobacter gastrocanis</name>
    <dbReference type="NCBI Taxonomy" id="2849641"/>
    <lineage>
        <taxon>Bacteria</taxon>
        <taxon>Pseudomonadati</taxon>
        <taxon>Campylobacterota</taxon>
        <taxon>Epsilonproteobacteria</taxon>
        <taxon>Campylobacterales</taxon>
        <taxon>Helicobacteraceae</taxon>
        <taxon>Helicobacter</taxon>
    </lineage>
</organism>
<evidence type="ECO:0000313" key="2">
    <source>
        <dbReference type="EMBL" id="BCZ17302.1"/>
    </source>
</evidence>
<proteinExistence type="predicted"/>
<dbReference type="Pfam" id="PF18025">
    <property type="entry name" value="FucT_N"/>
    <property type="match status" value="1"/>
</dbReference>
<keyword evidence="3" id="KW-1185">Reference proteome</keyword>
<dbReference type="SUPFAM" id="SSF53756">
    <property type="entry name" value="UDP-Glycosyltransferase/glycogen phosphorylase"/>
    <property type="match status" value="1"/>
</dbReference>
<accession>A0ABN6I2U2</accession>
<dbReference type="InterPro" id="IPR041058">
    <property type="entry name" value="FucT_N"/>
</dbReference>
<dbReference type="EMBL" id="AP024814">
    <property type="protein sequence ID" value="BCZ17302.1"/>
    <property type="molecule type" value="Genomic_DNA"/>
</dbReference>
<dbReference type="InterPro" id="IPR042574">
    <property type="entry name" value="FucT_N_sf"/>
</dbReference>
<sequence length="190" mass="21405">MFAPLLDAFIESSHLPPPPPTKKPLTIGVAFWTSKNALENLAHFQAWLFYGILATQHDTTLSTNPKDPCAVVFGSSLRLAGMLNSPILDFPQKRIGYTGENERIDFNVYDFGMGFDDLEFGDRYLRLPLYYQALHWFSQLTTNPTFNTTHPQIDSLAREQSDPLKRGFASFVASNPNAPARNALQRAQRL</sequence>
<gene>
    <name evidence="2" type="ORF">NHP190003_05840</name>
</gene>
<evidence type="ECO:0000259" key="1">
    <source>
        <dbReference type="Pfam" id="PF18025"/>
    </source>
</evidence>
<evidence type="ECO:0000313" key="3">
    <source>
        <dbReference type="Proteomes" id="UP000826775"/>
    </source>
</evidence>
<reference evidence="2 3" key="1">
    <citation type="submission" date="2021-07" db="EMBL/GenBank/DDBJ databases">
        <title>Novel Helicobacter sp. Isolated from a dog.</title>
        <authorList>
            <person name="Rimbara E."/>
            <person name="Suzuki M."/>
        </authorList>
    </citation>
    <scope>NUCLEOTIDE SEQUENCE [LARGE SCALE GENOMIC DNA]</scope>
    <source>
        <strain evidence="3">NHP19-003</strain>
    </source>
</reference>
<name>A0ABN6I2U2_9HELI</name>
<dbReference type="Proteomes" id="UP000826775">
    <property type="component" value="Chromosome"/>
</dbReference>
<feature type="domain" description="Alpha-(1,3)-fucosyltransferase FucT N-terminal" evidence="1">
    <location>
        <begin position="88"/>
        <end position="131"/>
    </location>
</feature>